<dbReference type="InterPro" id="IPR031348">
    <property type="entry name" value="PigL_N"/>
</dbReference>
<evidence type="ECO:0000256" key="1">
    <source>
        <dbReference type="SAM" id="Coils"/>
    </source>
</evidence>
<keyword evidence="1" id="KW-0175">Coiled coil</keyword>
<reference evidence="3 4" key="1">
    <citation type="submission" date="2016-03" db="EMBL/GenBank/DDBJ databases">
        <authorList>
            <person name="Ploux O."/>
        </authorList>
    </citation>
    <scope>NUCLEOTIDE SEQUENCE [LARGE SCALE GENOMIC DNA]</scope>
    <source>
        <strain evidence="3 4">UAMH 11012</strain>
    </source>
</reference>
<accession>A0A1L7WL33</accession>
<sequence>MSGLEALGAAASIAGILSLAGQSMKAAVALHGIYKDVATASESVRRFLQELKALIRVLDEVQNVIRELELMSTPYMLASLQIQLKYCNKGIYDWLQVAERINPESSTWTKETWKKFKTAIGRHASWMSGSKWRPTVEILI</sequence>
<evidence type="ECO:0000313" key="3">
    <source>
        <dbReference type="EMBL" id="CZR53453.1"/>
    </source>
</evidence>
<proteinExistence type="predicted"/>
<protein>
    <recommendedName>
        <fullName evidence="2">Azaphilone pigments biosynthesis cluster protein L N-terminal domain-containing protein</fullName>
    </recommendedName>
</protein>
<gene>
    <name evidence="3" type="ORF">PAC_03331</name>
</gene>
<dbReference type="Proteomes" id="UP000184330">
    <property type="component" value="Unassembled WGS sequence"/>
</dbReference>
<feature type="domain" description="Azaphilone pigments biosynthesis cluster protein L N-terminal" evidence="2">
    <location>
        <begin position="13"/>
        <end position="107"/>
    </location>
</feature>
<dbReference type="Pfam" id="PF17111">
    <property type="entry name" value="PigL_N"/>
    <property type="match status" value="1"/>
</dbReference>
<name>A0A1L7WL33_9HELO</name>
<keyword evidence="4" id="KW-1185">Reference proteome</keyword>
<dbReference type="AlphaFoldDB" id="A0A1L7WL33"/>
<evidence type="ECO:0000313" key="4">
    <source>
        <dbReference type="Proteomes" id="UP000184330"/>
    </source>
</evidence>
<evidence type="ECO:0000259" key="2">
    <source>
        <dbReference type="Pfam" id="PF17111"/>
    </source>
</evidence>
<feature type="coiled-coil region" evidence="1">
    <location>
        <begin position="44"/>
        <end position="71"/>
    </location>
</feature>
<dbReference type="EMBL" id="FJOG01000003">
    <property type="protein sequence ID" value="CZR53453.1"/>
    <property type="molecule type" value="Genomic_DNA"/>
</dbReference>
<organism evidence="3 4">
    <name type="scientific">Phialocephala subalpina</name>
    <dbReference type="NCBI Taxonomy" id="576137"/>
    <lineage>
        <taxon>Eukaryota</taxon>
        <taxon>Fungi</taxon>
        <taxon>Dikarya</taxon>
        <taxon>Ascomycota</taxon>
        <taxon>Pezizomycotina</taxon>
        <taxon>Leotiomycetes</taxon>
        <taxon>Helotiales</taxon>
        <taxon>Mollisiaceae</taxon>
        <taxon>Phialocephala</taxon>
        <taxon>Phialocephala fortinii species complex</taxon>
    </lineage>
</organism>